<reference evidence="2 3" key="1">
    <citation type="submission" date="2022-11" db="EMBL/GenBank/DDBJ databases">
        <title>Anaerobic phenanthrene biodegradation by a DNRA strain PheN6.</title>
        <authorList>
            <person name="Zhang Z."/>
        </authorList>
    </citation>
    <scope>NUCLEOTIDE SEQUENCE [LARGE SCALE GENOMIC DNA]</scope>
    <source>
        <strain evidence="2 3">PheN6</strain>
    </source>
</reference>
<sequence length="481" mass="50979">MSARVSRSVGELLLEADTGTRALLFDVTGDDAPAMLRTWGEVVQAAAELWSALPALPGDQSGRGQRMNQLHAISQGMHRTQLRQGWPGEGPSDERLLRVAENFSAARDLVARHTSSRSVPRSAESMRDVEAARTRTMHALYVGAHAVGVAVREHIRDLKETPGIEKAWTGASRGIPRGQEALKRLMAFEQLAGSHLGAGLATALSGERQDGYAGLARLSDAIARWDLQAHRTLAAAVTPANLAAIARSQAMVHRACLVLMRAAAHTGVADPTTFEDRSAPALEAAMRTASHVASQWSALTSPQTRRVDPLLWSADAELQAATRELIHDKTVLAEPTLIAQRADLREAAPVVAVATAAAVELGCAVRDAVNDRTLTGPAQAMIKLARQAMAAPGPGDLDDLGESVSASDLHHNRLIPLIARVRDVLARSSAENIERAADASSAVSAHWRPRSPAGTQPEATQSRHAVHVPSPAASLCGPAIS</sequence>
<feature type="compositionally biased region" description="Polar residues" evidence="1">
    <location>
        <begin position="453"/>
        <end position="463"/>
    </location>
</feature>
<organism evidence="2 3">
    <name type="scientific">Intrasporangium calvum</name>
    <dbReference type="NCBI Taxonomy" id="53358"/>
    <lineage>
        <taxon>Bacteria</taxon>
        <taxon>Bacillati</taxon>
        <taxon>Actinomycetota</taxon>
        <taxon>Actinomycetes</taxon>
        <taxon>Micrococcales</taxon>
        <taxon>Intrasporangiaceae</taxon>
        <taxon>Intrasporangium</taxon>
    </lineage>
</organism>
<dbReference type="Proteomes" id="UP001150259">
    <property type="component" value="Unassembled WGS sequence"/>
</dbReference>
<dbReference type="EMBL" id="JAPFQL010000009">
    <property type="protein sequence ID" value="MDC5696318.1"/>
    <property type="molecule type" value="Genomic_DNA"/>
</dbReference>
<accession>A0ABT5GDT7</accession>
<keyword evidence="3" id="KW-1185">Reference proteome</keyword>
<dbReference type="RefSeq" id="WP_272460893.1">
    <property type="nucleotide sequence ID" value="NZ_JAPFQL010000009.1"/>
</dbReference>
<feature type="region of interest" description="Disordered" evidence="1">
    <location>
        <begin position="435"/>
        <end position="481"/>
    </location>
</feature>
<proteinExistence type="predicted"/>
<gene>
    <name evidence="2" type="ORF">OO014_03545</name>
</gene>
<protein>
    <submittedName>
        <fullName evidence="2">Uncharacterized protein</fullName>
    </submittedName>
</protein>
<comment type="caution">
    <text evidence="2">The sequence shown here is derived from an EMBL/GenBank/DDBJ whole genome shotgun (WGS) entry which is preliminary data.</text>
</comment>
<name>A0ABT5GDT7_9MICO</name>
<evidence type="ECO:0000313" key="2">
    <source>
        <dbReference type="EMBL" id="MDC5696318.1"/>
    </source>
</evidence>
<evidence type="ECO:0000313" key="3">
    <source>
        <dbReference type="Proteomes" id="UP001150259"/>
    </source>
</evidence>
<evidence type="ECO:0000256" key="1">
    <source>
        <dbReference type="SAM" id="MobiDB-lite"/>
    </source>
</evidence>